<feature type="region of interest" description="Disordered" evidence="4">
    <location>
        <begin position="227"/>
        <end position="247"/>
    </location>
</feature>
<accession>A0ABP9ED64</accession>
<comment type="similarity">
    <text evidence="1 3">Belongs to the short-chain dehydrogenases/reductases (SDR) family.</text>
</comment>
<gene>
    <name evidence="5" type="ORF">GCM10023203_23350</name>
</gene>
<evidence type="ECO:0000256" key="4">
    <source>
        <dbReference type="SAM" id="MobiDB-lite"/>
    </source>
</evidence>
<evidence type="ECO:0000256" key="3">
    <source>
        <dbReference type="RuleBase" id="RU000363"/>
    </source>
</evidence>
<reference evidence="6" key="1">
    <citation type="journal article" date="2019" name="Int. J. Syst. Evol. Microbiol.">
        <title>The Global Catalogue of Microorganisms (GCM) 10K type strain sequencing project: providing services to taxonomists for standard genome sequencing and annotation.</title>
        <authorList>
            <consortium name="The Broad Institute Genomics Platform"/>
            <consortium name="The Broad Institute Genome Sequencing Center for Infectious Disease"/>
            <person name="Wu L."/>
            <person name="Ma J."/>
        </authorList>
    </citation>
    <scope>NUCLEOTIDE SEQUENCE [LARGE SCALE GENOMIC DNA]</scope>
    <source>
        <strain evidence="6">JCM 17983</strain>
    </source>
</reference>
<keyword evidence="6" id="KW-1185">Reference proteome</keyword>
<dbReference type="Pfam" id="PF00106">
    <property type="entry name" value="adh_short"/>
    <property type="match status" value="1"/>
</dbReference>
<feature type="compositionally biased region" description="Basic and acidic residues" evidence="4">
    <location>
        <begin position="238"/>
        <end position="247"/>
    </location>
</feature>
<protein>
    <submittedName>
        <fullName evidence="5">SDR family NAD(P)-dependent oxidoreductase</fullName>
    </submittedName>
</protein>
<dbReference type="InterPro" id="IPR002347">
    <property type="entry name" value="SDR_fam"/>
</dbReference>
<dbReference type="Gene3D" id="3.40.50.720">
    <property type="entry name" value="NAD(P)-binding Rossmann-like Domain"/>
    <property type="match status" value="1"/>
</dbReference>
<comment type="caution">
    <text evidence="5">The sequence shown here is derived from an EMBL/GenBank/DDBJ whole genome shotgun (WGS) entry which is preliminary data.</text>
</comment>
<keyword evidence="2" id="KW-0560">Oxidoreductase</keyword>
<dbReference type="EMBL" id="BAABHQ010000005">
    <property type="protein sequence ID" value="GAA4872937.1"/>
    <property type="molecule type" value="Genomic_DNA"/>
</dbReference>
<dbReference type="SUPFAM" id="SSF51735">
    <property type="entry name" value="NAD(P)-binding Rossmann-fold domains"/>
    <property type="match status" value="1"/>
</dbReference>
<dbReference type="InterPro" id="IPR036291">
    <property type="entry name" value="NAD(P)-bd_dom_sf"/>
</dbReference>
<name>A0ABP9ED64_9PSEU</name>
<dbReference type="PANTHER" id="PTHR42760">
    <property type="entry name" value="SHORT-CHAIN DEHYDROGENASES/REDUCTASES FAMILY MEMBER"/>
    <property type="match status" value="1"/>
</dbReference>
<proteinExistence type="inferred from homology"/>
<dbReference type="PRINTS" id="PR00081">
    <property type="entry name" value="GDHRDH"/>
</dbReference>
<evidence type="ECO:0000313" key="5">
    <source>
        <dbReference type="EMBL" id="GAA4872937.1"/>
    </source>
</evidence>
<organism evidence="5 6">
    <name type="scientific">Actinomycetospora straminea</name>
    <dbReference type="NCBI Taxonomy" id="663607"/>
    <lineage>
        <taxon>Bacteria</taxon>
        <taxon>Bacillati</taxon>
        <taxon>Actinomycetota</taxon>
        <taxon>Actinomycetes</taxon>
        <taxon>Pseudonocardiales</taxon>
        <taxon>Pseudonocardiaceae</taxon>
        <taxon>Actinomycetospora</taxon>
    </lineage>
</organism>
<evidence type="ECO:0000256" key="2">
    <source>
        <dbReference type="ARBA" id="ARBA00023002"/>
    </source>
</evidence>
<dbReference type="PRINTS" id="PR00080">
    <property type="entry name" value="SDRFAMILY"/>
</dbReference>
<evidence type="ECO:0000313" key="6">
    <source>
        <dbReference type="Proteomes" id="UP001500457"/>
    </source>
</evidence>
<dbReference type="Proteomes" id="UP001500457">
    <property type="component" value="Unassembled WGS sequence"/>
</dbReference>
<dbReference type="PANTHER" id="PTHR42760:SF133">
    <property type="entry name" value="3-OXOACYL-[ACYL-CARRIER-PROTEIN] REDUCTASE"/>
    <property type="match status" value="1"/>
</dbReference>
<evidence type="ECO:0000256" key="1">
    <source>
        <dbReference type="ARBA" id="ARBA00006484"/>
    </source>
</evidence>
<sequence>MDPTARGNLGPVSSTDLAGRTALVTGASRGLGRAIAAGLASAGAAVIGVARDGDALSSAMEAVGGRALVHDLADVDGIAARVEGLEVDVLVNAAAVMSSKRSTTLATTLGEWRDVRAVDLDAPFALVSALVPGMARRRWGRVVNLSACLGRLTGPGTAGGLAPYRVAKAGLNALTRNLAHELALGRRGVLVDATCPGHCRTDMGGPDAPRSIEEGADTAIWLCRRASSPSEPAPTGRLWEDRAEVPW</sequence>